<gene>
    <name evidence="5 10" type="primary">xseA</name>
    <name evidence="10" type="ORF">NQF86_01300</name>
</gene>
<proteinExistence type="inferred from homology"/>
<feature type="domain" description="OB-fold nucleic acid binding" evidence="9">
    <location>
        <begin position="27"/>
        <end position="120"/>
    </location>
</feature>
<dbReference type="GO" id="GO:0008855">
    <property type="term" value="F:exodeoxyribonuclease VII activity"/>
    <property type="evidence" value="ECO:0007669"/>
    <property type="project" value="UniProtKB-EC"/>
</dbReference>
<protein>
    <recommendedName>
        <fullName evidence="5">Exodeoxyribonuclease 7 large subunit</fullName>
        <ecNumber evidence="5">3.1.11.6</ecNumber>
    </recommendedName>
    <alternativeName>
        <fullName evidence="5">Exodeoxyribonuclease VII large subunit</fullName>
        <shortName evidence="5">Exonuclease VII large subunit</shortName>
    </alternativeName>
</protein>
<evidence type="ECO:0000256" key="2">
    <source>
        <dbReference type="ARBA" id="ARBA00022722"/>
    </source>
</evidence>
<organism evidence="10 11">
    <name type="scientific">Bombella pluederhausensis</name>
    <dbReference type="NCBI Taxonomy" id="2967336"/>
    <lineage>
        <taxon>Bacteria</taxon>
        <taxon>Pseudomonadati</taxon>
        <taxon>Pseudomonadota</taxon>
        <taxon>Alphaproteobacteria</taxon>
        <taxon>Acetobacterales</taxon>
        <taxon>Acetobacteraceae</taxon>
        <taxon>Bombella</taxon>
    </lineage>
</organism>
<comment type="catalytic activity">
    <reaction evidence="5 6">
        <text>Exonucleolytic cleavage in either 5'- to 3'- or 3'- to 5'-direction to yield nucleoside 5'-phosphates.</text>
        <dbReference type="EC" id="3.1.11.6"/>
    </reaction>
</comment>
<dbReference type="HAMAP" id="MF_00378">
    <property type="entry name" value="Exonuc_7_L"/>
    <property type="match status" value="1"/>
</dbReference>
<evidence type="ECO:0000256" key="6">
    <source>
        <dbReference type="RuleBase" id="RU004355"/>
    </source>
</evidence>
<evidence type="ECO:0000313" key="10">
    <source>
        <dbReference type="EMBL" id="MCX5617310.1"/>
    </source>
</evidence>
<dbReference type="InterPro" id="IPR025824">
    <property type="entry name" value="OB-fold_nuc-bd_dom"/>
</dbReference>
<keyword evidence="1 5" id="KW-0963">Cytoplasm</keyword>
<feature type="region of interest" description="Disordered" evidence="7">
    <location>
        <begin position="1"/>
        <end position="24"/>
    </location>
</feature>
<comment type="subcellular location">
    <subcellularLocation>
        <location evidence="5 6">Cytoplasm</location>
    </subcellularLocation>
</comment>
<comment type="function">
    <text evidence="5">Bidirectionally degrades single-stranded DNA into large acid-insoluble oligonucleotides, which are then degraded further into small acid-soluble oligonucleotides.</text>
</comment>
<dbReference type="InterPro" id="IPR003753">
    <property type="entry name" value="Exonuc_VII_L"/>
</dbReference>
<reference evidence="10" key="1">
    <citation type="submission" date="2022-07" db="EMBL/GenBank/DDBJ databases">
        <title>Bombella genomes.</title>
        <authorList>
            <person name="Harer L."/>
            <person name="Styblova S."/>
            <person name="Ehrmann M."/>
        </authorList>
    </citation>
    <scope>NUCLEOTIDE SEQUENCE</scope>
    <source>
        <strain evidence="10">TMW 2.2543</strain>
    </source>
</reference>
<keyword evidence="3 5" id="KW-0378">Hydrolase</keyword>
<dbReference type="Pfam" id="PF02601">
    <property type="entry name" value="Exonuc_VII_L"/>
    <property type="match status" value="1"/>
</dbReference>
<evidence type="ECO:0000256" key="3">
    <source>
        <dbReference type="ARBA" id="ARBA00022801"/>
    </source>
</evidence>
<feature type="compositionally biased region" description="Low complexity" evidence="7">
    <location>
        <begin position="9"/>
        <end position="22"/>
    </location>
</feature>
<evidence type="ECO:0000259" key="9">
    <source>
        <dbReference type="Pfam" id="PF13742"/>
    </source>
</evidence>
<keyword evidence="2 5" id="KW-0540">Nuclease</keyword>
<dbReference type="NCBIfam" id="TIGR00237">
    <property type="entry name" value="xseA"/>
    <property type="match status" value="1"/>
</dbReference>
<keyword evidence="4 5" id="KW-0269">Exonuclease</keyword>
<name>A0ABT3WGG0_9PROT</name>
<dbReference type="Pfam" id="PF13742">
    <property type="entry name" value="tRNA_anti_2"/>
    <property type="match status" value="1"/>
</dbReference>
<dbReference type="InterPro" id="IPR020579">
    <property type="entry name" value="Exonuc_VII_lsu_C"/>
</dbReference>
<comment type="similarity">
    <text evidence="5 6">Belongs to the XseA family.</text>
</comment>
<feature type="domain" description="Exonuclease VII large subunit C-terminal" evidence="8">
    <location>
        <begin position="143"/>
        <end position="474"/>
    </location>
</feature>
<evidence type="ECO:0000256" key="1">
    <source>
        <dbReference type="ARBA" id="ARBA00022490"/>
    </source>
</evidence>
<evidence type="ECO:0000259" key="8">
    <source>
        <dbReference type="Pfam" id="PF02601"/>
    </source>
</evidence>
<evidence type="ECO:0000256" key="4">
    <source>
        <dbReference type="ARBA" id="ARBA00022839"/>
    </source>
</evidence>
<sequence>MMERESLLSPAGAQSGPGPGSSNIPEYSVGAISSAIKRVLEGTFGRVRIRGEITEMKRYASGHIYLSLKDEGGKIAGVIWRGSVSRLGMVPENGTEVIATGKISSYGERSNYQLIIDSMEFAGEGALLARIEALRVRLRDEGLFNQDRKKPIPFLPRCVGVVTSRSGAVLHDICTTISRRFPRDVLLWPVAVQGEGAARQIVHAVQAMGNLPVPPDVLIVARGGGSLEDLMAFNDEAVVRAVAACPLPVISAVGHETDTTLVDYAADRRAPTPTAAAEMAVPLRSELLADLAHRTARLSSGLAGILQRQGLRLQAVAARMPDLPGLLDTARMRLDDRAQRLELALPGFVMRARARLGQTVYHLPAVETVLGQRRSLVDTQAGRLQSGWERYLNGCQMRLLRSPLRMEAVQSRLELQRAKLEGVARHLEAVSPRAILERGYVLVQDDAGRAVTSSGALPERSRVRLSFADGVRQAQLDPEEGGPEGAPSSAGEVPKKGLKRRAKDRPVPDRAACLSEKHVPQGELGL</sequence>
<keyword evidence="11" id="KW-1185">Reference proteome</keyword>
<evidence type="ECO:0000313" key="11">
    <source>
        <dbReference type="Proteomes" id="UP001165576"/>
    </source>
</evidence>
<dbReference type="PANTHER" id="PTHR30008:SF0">
    <property type="entry name" value="EXODEOXYRIBONUCLEASE 7 LARGE SUBUNIT"/>
    <property type="match status" value="1"/>
</dbReference>
<evidence type="ECO:0000256" key="7">
    <source>
        <dbReference type="SAM" id="MobiDB-lite"/>
    </source>
</evidence>
<dbReference type="EMBL" id="JANIDY010000001">
    <property type="protein sequence ID" value="MCX5617310.1"/>
    <property type="molecule type" value="Genomic_DNA"/>
</dbReference>
<feature type="region of interest" description="Disordered" evidence="7">
    <location>
        <begin position="475"/>
        <end position="526"/>
    </location>
</feature>
<comment type="subunit">
    <text evidence="5">Heterooligomer composed of large and small subunits.</text>
</comment>
<dbReference type="Proteomes" id="UP001165576">
    <property type="component" value="Unassembled WGS sequence"/>
</dbReference>
<accession>A0ABT3WGG0</accession>
<dbReference type="CDD" id="cd04489">
    <property type="entry name" value="ExoVII_LU_OBF"/>
    <property type="match status" value="1"/>
</dbReference>
<dbReference type="RefSeq" id="WP_266115817.1">
    <property type="nucleotide sequence ID" value="NZ_JANIDY010000001.1"/>
</dbReference>
<dbReference type="EC" id="3.1.11.6" evidence="5"/>
<comment type="caution">
    <text evidence="10">The sequence shown here is derived from an EMBL/GenBank/DDBJ whole genome shotgun (WGS) entry which is preliminary data.</text>
</comment>
<dbReference type="PANTHER" id="PTHR30008">
    <property type="entry name" value="EXODEOXYRIBONUCLEASE 7 LARGE SUBUNIT"/>
    <property type="match status" value="1"/>
</dbReference>
<evidence type="ECO:0000256" key="5">
    <source>
        <dbReference type="HAMAP-Rule" id="MF_00378"/>
    </source>
</evidence>